<keyword evidence="3" id="KW-0804">Transcription</keyword>
<dbReference type="Pfam" id="PF13377">
    <property type="entry name" value="Peripla_BP_3"/>
    <property type="match status" value="1"/>
</dbReference>
<name>A0A7D8AIP5_9MICO</name>
<dbReference type="PANTHER" id="PTHR30146">
    <property type="entry name" value="LACI-RELATED TRANSCRIPTIONAL REPRESSOR"/>
    <property type="match status" value="1"/>
</dbReference>
<dbReference type="CDD" id="cd06267">
    <property type="entry name" value="PBP1_LacI_sugar_binding-like"/>
    <property type="match status" value="1"/>
</dbReference>
<dbReference type="Proteomes" id="UP000515708">
    <property type="component" value="Chromosome"/>
</dbReference>
<dbReference type="Gene3D" id="3.40.50.2300">
    <property type="match status" value="2"/>
</dbReference>
<dbReference type="SMART" id="SM00354">
    <property type="entry name" value="HTH_LACI"/>
    <property type="match status" value="1"/>
</dbReference>
<evidence type="ECO:0000313" key="7">
    <source>
        <dbReference type="Proteomes" id="UP000515708"/>
    </source>
</evidence>
<dbReference type="SUPFAM" id="SSF53822">
    <property type="entry name" value="Periplasmic binding protein-like I"/>
    <property type="match status" value="1"/>
</dbReference>
<feature type="region of interest" description="Disordered" evidence="4">
    <location>
        <begin position="320"/>
        <end position="340"/>
    </location>
</feature>
<keyword evidence="1" id="KW-0805">Transcription regulation</keyword>
<feature type="domain" description="HTH lacI-type" evidence="5">
    <location>
        <begin position="7"/>
        <end position="61"/>
    </location>
</feature>
<evidence type="ECO:0000256" key="1">
    <source>
        <dbReference type="ARBA" id="ARBA00023015"/>
    </source>
</evidence>
<gene>
    <name evidence="6" type="ORF">FVO59_04260</name>
</gene>
<dbReference type="InterPro" id="IPR046335">
    <property type="entry name" value="LacI/GalR-like_sensor"/>
</dbReference>
<dbReference type="Pfam" id="PF00356">
    <property type="entry name" value="LacI"/>
    <property type="match status" value="1"/>
</dbReference>
<dbReference type="Gene3D" id="1.10.260.40">
    <property type="entry name" value="lambda repressor-like DNA-binding domains"/>
    <property type="match status" value="1"/>
</dbReference>
<evidence type="ECO:0000259" key="5">
    <source>
        <dbReference type="PROSITE" id="PS50932"/>
    </source>
</evidence>
<organism evidence="6 7">
    <name type="scientific">Microbacterium esteraromaticum</name>
    <dbReference type="NCBI Taxonomy" id="57043"/>
    <lineage>
        <taxon>Bacteria</taxon>
        <taxon>Bacillati</taxon>
        <taxon>Actinomycetota</taxon>
        <taxon>Actinomycetes</taxon>
        <taxon>Micrococcales</taxon>
        <taxon>Microbacteriaceae</taxon>
        <taxon>Microbacterium</taxon>
    </lineage>
</organism>
<dbReference type="GO" id="GO:0000976">
    <property type="term" value="F:transcription cis-regulatory region binding"/>
    <property type="evidence" value="ECO:0007669"/>
    <property type="project" value="TreeGrafter"/>
</dbReference>
<dbReference type="CDD" id="cd01392">
    <property type="entry name" value="HTH_LacI"/>
    <property type="match status" value="1"/>
</dbReference>
<dbReference type="GO" id="GO:0003700">
    <property type="term" value="F:DNA-binding transcription factor activity"/>
    <property type="evidence" value="ECO:0007669"/>
    <property type="project" value="TreeGrafter"/>
</dbReference>
<dbReference type="AlphaFoldDB" id="A0A7D8AIP5"/>
<protein>
    <submittedName>
        <fullName evidence="6">LacI family transcriptional regulator</fullName>
    </submittedName>
</protein>
<dbReference type="InterPro" id="IPR028082">
    <property type="entry name" value="Peripla_BP_I"/>
</dbReference>
<dbReference type="InterPro" id="IPR000843">
    <property type="entry name" value="HTH_LacI"/>
</dbReference>
<dbReference type="InterPro" id="IPR010982">
    <property type="entry name" value="Lambda_DNA-bd_dom_sf"/>
</dbReference>
<evidence type="ECO:0000256" key="3">
    <source>
        <dbReference type="ARBA" id="ARBA00023163"/>
    </source>
</evidence>
<sequence>MPRSKRVTIADIARLAGVSPGAVSFALNGRPGVSEETRQRILAIADQHDWRPSSTARALVGARTGVIGFAVNRPARTLGTEAFFTQLIAGAQSTLAARRIGLQLVVVPSLEEELETYRRWARSNQVDGVIVLDPRVDDPRPALLRSLGMPSITIGGQPSPDAEHATLWLDDAAAAGTVFGYLAALGHRRIVYVSGPAAHEHVRLRSGVLDGMAGRGVAGEVIETDYSPAQVAATMRSLLSRHERPSAVVFDNDMMAIAGLRVTQEMGVAVPEALSVASFDDSIVTDLVRPSITCLTRDTFALGEHAAEFLLEQLDETETLPDRMGPAPTLTVRESTATAR</sequence>
<keyword evidence="2" id="KW-0238">DNA-binding</keyword>
<dbReference type="RefSeq" id="WP_182254987.1">
    <property type="nucleotide sequence ID" value="NZ_CP043732.1"/>
</dbReference>
<reference evidence="6 7" key="1">
    <citation type="journal article" date="2020" name="Front. Microbiol.">
        <title>Design of Bacterial Strain-Specific qPCR Assays Using NGS Data and Publicly Available Resources and Its Application to Track Biocontrol Strains.</title>
        <authorList>
            <person name="Hernandez I."/>
            <person name="Sant C."/>
            <person name="Martinez R."/>
            <person name="Fernandez C."/>
        </authorList>
    </citation>
    <scope>NUCLEOTIDE SEQUENCE [LARGE SCALE GENOMIC DNA]</scope>
    <source>
        <strain evidence="6 7">B24</strain>
    </source>
</reference>
<dbReference type="PANTHER" id="PTHR30146:SF155">
    <property type="entry name" value="ALANINE RACEMASE"/>
    <property type="match status" value="1"/>
</dbReference>
<accession>A0A7D8AIP5</accession>
<proteinExistence type="predicted"/>
<dbReference type="PROSITE" id="PS00356">
    <property type="entry name" value="HTH_LACI_1"/>
    <property type="match status" value="1"/>
</dbReference>
<dbReference type="EMBL" id="CP043732">
    <property type="protein sequence ID" value="QMU96509.1"/>
    <property type="molecule type" value="Genomic_DNA"/>
</dbReference>
<dbReference type="PROSITE" id="PS50932">
    <property type="entry name" value="HTH_LACI_2"/>
    <property type="match status" value="1"/>
</dbReference>
<evidence type="ECO:0000256" key="2">
    <source>
        <dbReference type="ARBA" id="ARBA00023125"/>
    </source>
</evidence>
<evidence type="ECO:0000256" key="4">
    <source>
        <dbReference type="SAM" id="MobiDB-lite"/>
    </source>
</evidence>
<evidence type="ECO:0000313" key="6">
    <source>
        <dbReference type="EMBL" id="QMU96509.1"/>
    </source>
</evidence>
<dbReference type="SUPFAM" id="SSF47413">
    <property type="entry name" value="lambda repressor-like DNA-binding domains"/>
    <property type="match status" value="1"/>
</dbReference>